<reference evidence="9" key="2">
    <citation type="submission" date="2025-09" db="UniProtKB">
        <authorList>
            <consortium name="Ensembl"/>
        </authorList>
    </citation>
    <scope>IDENTIFICATION</scope>
</reference>
<dbReference type="GO" id="GO:0051382">
    <property type="term" value="P:kinetochore assembly"/>
    <property type="evidence" value="ECO:0007669"/>
    <property type="project" value="InterPro"/>
</dbReference>
<dbReference type="GO" id="GO:0031297">
    <property type="term" value="P:replication fork processing"/>
    <property type="evidence" value="ECO:0007669"/>
    <property type="project" value="TreeGrafter"/>
</dbReference>
<dbReference type="PANTHER" id="PTHR28680:SF1">
    <property type="entry name" value="CENTROMERE PROTEIN X"/>
    <property type="match status" value="1"/>
</dbReference>
<evidence type="ECO:0000256" key="5">
    <source>
        <dbReference type="ARBA" id="ARBA00023125"/>
    </source>
</evidence>
<proteinExistence type="inferred from homology"/>
<evidence type="ECO:0000256" key="2">
    <source>
        <dbReference type="ARBA" id="ARBA00009359"/>
    </source>
</evidence>
<sequence length="61" mass="6730">MEGAGAGFRKELVSKLLHLHFKDAKTKEAAVRGVRQAQAEDVTLVGVEQLEKVLPQLLLDF</sequence>
<dbReference type="Ensembl" id="ENSPCOT00000032105.1">
    <property type="protein sequence ID" value="ENSPCOP00000021441.1"/>
    <property type="gene ID" value="ENSPCOG00000022741.1"/>
</dbReference>
<dbReference type="GO" id="GO:0071821">
    <property type="term" value="C:FANCM-MHF complex"/>
    <property type="evidence" value="ECO:0007669"/>
    <property type="project" value="TreeGrafter"/>
</dbReference>
<comment type="subunit">
    <text evidence="8">Heterodimer with CENPX, sometimes called MHF; this interaction stabilizes both partners. MHF heterodimers can assemble to form tetrameric structures. MHF also coassemble with CENPT-CENPW heterodimers at centromeres to form the tetrameric CENP-T-W-S-X complex. Forms a discrete complex with FANCM and CENPX, called FANCM-MHF; this interaction, probably mediated by direct binding between CENPS and FANCM, leads to synergistic activation of double-stranded DNA binding and strongly stimulates FANCM-mediated DNA remodeling. Recruited by FANCM to the Fanconi anemia (FA) core complex, which consists of CENPS, CENPX, FANCA, FANCB, FANCC, FANCE, FANCF, FANCG, FANCL, FANCM, FAAP24 and FAAP100. The FA core complex associates with Bloom syndrome (BLM) complex, which consists of at least BLM, DNA topoisomerase 3-alpha (TOP3A), RMI1/BLAP75, RPA1/RPA70 and RPA2/RPA32. The super complex between FA and BLM is called BRAFT.</text>
</comment>
<accession>A0A2K6G5D8</accession>
<dbReference type="GO" id="GO:0003677">
    <property type="term" value="F:DNA binding"/>
    <property type="evidence" value="ECO:0007669"/>
    <property type="project" value="UniProtKB-KW"/>
</dbReference>
<dbReference type="InterPro" id="IPR018552">
    <property type="entry name" value="CENP-X"/>
</dbReference>
<dbReference type="Gene3D" id="6.10.130.30">
    <property type="match status" value="1"/>
</dbReference>
<evidence type="ECO:0000313" key="9">
    <source>
        <dbReference type="Ensembl" id="ENSPCOP00000021441.1"/>
    </source>
</evidence>
<keyword evidence="5" id="KW-0238">DNA-binding</keyword>
<comment type="subcellular location">
    <subcellularLocation>
        <location evidence="1">Nucleus</location>
    </subcellularLocation>
</comment>
<organism evidence="9 10">
    <name type="scientific">Propithecus coquereli</name>
    <name type="common">Coquerel's sifaka</name>
    <name type="synonym">Propithecus verreauxi coquereli</name>
    <dbReference type="NCBI Taxonomy" id="379532"/>
    <lineage>
        <taxon>Eukaryota</taxon>
        <taxon>Metazoa</taxon>
        <taxon>Chordata</taxon>
        <taxon>Craniata</taxon>
        <taxon>Vertebrata</taxon>
        <taxon>Euteleostomi</taxon>
        <taxon>Mammalia</taxon>
        <taxon>Eutheria</taxon>
        <taxon>Euarchontoglires</taxon>
        <taxon>Primates</taxon>
        <taxon>Strepsirrhini</taxon>
        <taxon>Lemuriformes</taxon>
        <taxon>Indriidae</taxon>
        <taxon>Propithecus</taxon>
    </lineage>
</organism>
<keyword evidence="4" id="KW-0227">DNA damage</keyword>
<dbReference type="Gene3D" id="1.20.5.4980">
    <property type="match status" value="1"/>
</dbReference>
<evidence type="ECO:0000256" key="3">
    <source>
        <dbReference type="ARBA" id="ARBA00016388"/>
    </source>
</evidence>
<evidence type="ECO:0000256" key="7">
    <source>
        <dbReference type="ARBA" id="ARBA00023242"/>
    </source>
</evidence>
<comment type="similarity">
    <text evidence="2">Belongs to the CENP-X/MHF2 family.</text>
</comment>
<gene>
    <name evidence="9" type="primary">CENPX</name>
</gene>
<dbReference type="GO" id="GO:0000712">
    <property type="term" value="P:resolution of meiotic recombination intermediates"/>
    <property type="evidence" value="ECO:0007669"/>
    <property type="project" value="TreeGrafter"/>
</dbReference>
<evidence type="ECO:0000256" key="1">
    <source>
        <dbReference type="ARBA" id="ARBA00004123"/>
    </source>
</evidence>
<keyword evidence="7" id="KW-0539">Nucleus</keyword>
<reference evidence="9" key="1">
    <citation type="submission" date="2025-08" db="UniProtKB">
        <authorList>
            <consortium name="Ensembl"/>
        </authorList>
    </citation>
    <scope>IDENTIFICATION</scope>
</reference>
<dbReference type="AlphaFoldDB" id="A0A2K6G5D8"/>
<dbReference type="Proteomes" id="UP000233160">
    <property type="component" value="Unassembled WGS sequence"/>
</dbReference>
<dbReference type="CDD" id="cd22921">
    <property type="entry name" value="HFD_CENP-X"/>
    <property type="match status" value="1"/>
</dbReference>
<keyword evidence="6" id="KW-0234">DNA repair</keyword>
<dbReference type="GO" id="GO:0043240">
    <property type="term" value="C:Fanconi anaemia nuclear complex"/>
    <property type="evidence" value="ECO:0007669"/>
    <property type="project" value="TreeGrafter"/>
</dbReference>
<dbReference type="PANTHER" id="PTHR28680">
    <property type="entry name" value="CENTROMERE PROTEIN X"/>
    <property type="match status" value="1"/>
</dbReference>
<evidence type="ECO:0000256" key="8">
    <source>
        <dbReference type="ARBA" id="ARBA00047146"/>
    </source>
</evidence>
<evidence type="ECO:0000256" key="6">
    <source>
        <dbReference type="ARBA" id="ARBA00023204"/>
    </source>
</evidence>
<name>A0A2K6G5D8_PROCO</name>
<evidence type="ECO:0000313" key="10">
    <source>
        <dbReference type="Proteomes" id="UP000233160"/>
    </source>
</evidence>
<protein>
    <recommendedName>
        <fullName evidence="3">Centromere protein X</fullName>
    </recommendedName>
</protein>
<dbReference type="GeneTree" id="ENSGT00390000002725"/>
<dbReference type="GO" id="GO:0006281">
    <property type="term" value="P:DNA repair"/>
    <property type="evidence" value="ECO:0007669"/>
    <property type="project" value="UniProtKB-KW"/>
</dbReference>
<dbReference type="Pfam" id="PF09415">
    <property type="entry name" value="CENP-X"/>
    <property type="match status" value="1"/>
</dbReference>
<keyword evidence="10" id="KW-1185">Reference proteome</keyword>
<evidence type="ECO:0000256" key="4">
    <source>
        <dbReference type="ARBA" id="ARBA00022763"/>
    </source>
</evidence>